<sequence>MPTLFHKGGETRSDTDGAASGGSVVTMAVPVSVMTGQHQAIQLPHTVAIAVPAVRLPMKPV</sequence>
<dbReference type="Proteomes" id="UP000019438">
    <property type="component" value="Chromosome"/>
</dbReference>
<evidence type="ECO:0000313" key="3">
    <source>
        <dbReference type="Proteomes" id="UP000019438"/>
    </source>
</evidence>
<dbReference type="AlphaFoldDB" id="A0AAN0VGN6"/>
<evidence type="ECO:0000256" key="1">
    <source>
        <dbReference type="SAM" id="MobiDB-lite"/>
    </source>
</evidence>
<proteinExistence type="predicted"/>
<evidence type="ECO:0000313" key="2">
    <source>
        <dbReference type="EMBL" id="AHJ64084.2"/>
    </source>
</evidence>
<name>A0AAN0VGN6_9PROT</name>
<protein>
    <submittedName>
        <fullName evidence="2">Uncharacterized protein</fullName>
    </submittedName>
</protein>
<feature type="region of interest" description="Disordered" evidence="1">
    <location>
        <begin position="1"/>
        <end position="22"/>
    </location>
</feature>
<accession>A0AAN0VGN6</accession>
<organism evidence="2 3">
    <name type="scientific">Granulibacter bethesdensis</name>
    <dbReference type="NCBI Taxonomy" id="364410"/>
    <lineage>
        <taxon>Bacteria</taxon>
        <taxon>Pseudomonadati</taxon>
        <taxon>Pseudomonadota</taxon>
        <taxon>Alphaproteobacteria</taxon>
        <taxon>Acetobacterales</taxon>
        <taxon>Acetobacteraceae</taxon>
        <taxon>Granulibacter</taxon>
    </lineage>
</organism>
<gene>
    <name evidence="2" type="ORF">GbCGDNIH3_7226</name>
</gene>
<reference evidence="3" key="1">
    <citation type="submission" date="2012-06" db="EMBL/GenBank/DDBJ databases">
        <title>Genome analysis of multiple Granulibacter bethesdensis isolates demonstrates substantial genome diversity.</title>
        <authorList>
            <person name="Greenberg D.E."/>
            <person name="Porcella S.F."/>
            <person name="Zarember K."/>
            <person name="Zelazny A.M."/>
            <person name="Bruno D."/>
            <person name="Martens C."/>
            <person name="Barbian K.D."/>
            <person name="Jaske E."/>
            <person name="Holland S.M."/>
        </authorList>
    </citation>
    <scope>NUCLEOTIDE SEQUENCE [LARGE SCALE GENOMIC DNA]</scope>
    <source>
        <strain evidence="3">CGDNIH3</strain>
    </source>
</reference>
<dbReference type="KEGG" id="gbc:GbCGDNIH3_7226"/>
<dbReference type="EMBL" id="CP003181">
    <property type="protein sequence ID" value="AHJ64084.2"/>
    <property type="molecule type" value="Genomic_DNA"/>
</dbReference>